<gene>
    <name evidence="3" type="ORF">PFISCL1PPCAC_17680</name>
</gene>
<dbReference type="CDD" id="cd00037">
    <property type="entry name" value="CLECT"/>
    <property type="match status" value="1"/>
</dbReference>
<evidence type="ECO:0000256" key="1">
    <source>
        <dbReference type="ARBA" id="ARBA00023157"/>
    </source>
</evidence>
<protein>
    <recommendedName>
        <fullName evidence="2">C-type lectin domain-containing protein</fullName>
    </recommendedName>
</protein>
<dbReference type="InterPro" id="IPR050976">
    <property type="entry name" value="Snaclec"/>
</dbReference>
<evidence type="ECO:0000313" key="3">
    <source>
        <dbReference type="EMBL" id="GMT26383.1"/>
    </source>
</evidence>
<proteinExistence type="predicted"/>
<feature type="domain" description="C-type lectin" evidence="2">
    <location>
        <begin position="1"/>
        <end position="91"/>
    </location>
</feature>
<dbReference type="PROSITE" id="PS50041">
    <property type="entry name" value="C_TYPE_LECTIN_2"/>
    <property type="match status" value="1"/>
</dbReference>
<comment type="caution">
    <text evidence="3">The sequence shown here is derived from an EMBL/GenBank/DDBJ whole genome shotgun (WGS) entry which is preliminary data.</text>
</comment>
<dbReference type="AlphaFoldDB" id="A0AAV5W7E6"/>
<sequence length="91" mass="10511">PVWQIFTESMSWNDAQKKCADDFGSLATINSAQENKFLWRSAVASNVMDDMHIGAYQSSEDGVWRWIENNQKVSDYVNFIKGLLINIPYFK</sequence>
<keyword evidence="4" id="KW-1185">Reference proteome</keyword>
<dbReference type="InterPro" id="IPR016187">
    <property type="entry name" value="CTDL_fold"/>
</dbReference>
<dbReference type="Pfam" id="PF00059">
    <property type="entry name" value="Lectin_C"/>
    <property type="match status" value="1"/>
</dbReference>
<dbReference type="Gene3D" id="3.10.100.10">
    <property type="entry name" value="Mannose-Binding Protein A, subunit A"/>
    <property type="match status" value="1"/>
</dbReference>
<evidence type="ECO:0000259" key="2">
    <source>
        <dbReference type="PROSITE" id="PS50041"/>
    </source>
</evidence>
<name>A0AAV5W7E6_9BILA</name>
<dbReference type="InterPro" id="IPR016186">
    <property type="entry name" value="C-type_lectin-like/link_sf"/>
</dbReference>
<reference evidence="3" key="1">
    <citation type="submission" date="2023-10" db="EMBL/GenBank/DDBJ databases">
        <title>Genome assembly of Pristionchus species.</title>
        <authorList>
            <person name="Yoshida K."/>
            <person name="Sommer R.J."/>
        </authorList>
    </citation>
    <scope>NUCLEOTIDE SEQUENCE</scope>
    <source>
        <strain evidence="3">RS5133</strain>
    </source>
</reference>
<dbReference type="SUPFAM" id="SSF56436">
    <property type="entry name" value="C-type lectin-like"/>
    <property type="match status" value="1"/>
</dbReference>
<keyword evidence="1" id="KW-1015">Disulfide bond</keyword>
<evidence type="ECO:0000313" key="4">
    <source>
        <dbReference type="Proteomes" id="UP001432322"/>
    </source>
</evidence>
<dbReference type="PANTHER" id="PTHR22991:SF40">
    <property type="entry name" value="PROTEIN CBG13490"/>
    <property type="match status" value="1"/>
</dbReference>
<accession>A0AAV5W7E6</accession>
<dbReference type="Proteomes" id="UP001432322">
    <property type="component" value="Unassembled WGS sequence"/>
</dbReference>
<dbReference type="PANTHER" id="PTHR22991">
    <property type="entry name" value="PROTEIN CBG13490"/>
    <property type="match status" value="1"/>
</dbReference>
<dbReference type="EMBL" id="BTSY01000005">
    <property type="protein sequence ID" value="GMT26383.1"/>
    <property type="molecule type" value="Genomic_DNA"/>
</dbReference>
<dbReference type="InterPro" id="IPR001304">
    <property type="entry name" value="C-type_lectin-like"/>
</dbReference>
<organism evidence="3 4">
    <name type="scientific">Pristionchus fissidentatus</name>
    <dbReference type="NCBI Taxonomy" id="1538716"/>
    <lineage>
        <taxon>Eukaryota</taxon>
        <taxon>Metazoa</taxon>
        <taxon>Ecdysozoa</taxon>
        <taxon>Nematoda</taxon>
        <taxon>Chromadorea</taxon>
        <taxon>Rhabditida</taxon>
        <taxon>Rhabditina</taxon>
        <taxon>Diplogasteromorpha</taxon>
        <taxon>Diplogasteroidea</taxon>
        <taxon>Neodiplogasteridae</taxon>
        <taxon>Pristionchus</taxon>
    </lineage>
</organism>
<feature type="non-terminal residue" evidence="3">
    <location>
        <position position="1"/>
    </location>
</feature>